<gene>
    <name evidence="1" type="ORF">ACJMK2_011295</name>
</gene>
<reference evidence="1 2" key="1">
    <citation type="submission" date="2024-11" db="EMBL/GenBank/DDBJ databases">
        <title>Chromosome-level genome assembly of the freshwater bivalve Anodonta woodiana.</title>
        <authorList>
            <person name="Chen X."/>
        </authorList>
    </citation>
    <scope>NUCLEOTIDE SEQUENCE [LARGE SCALE GENOMIC DNA]</scope>
    <source>
        <strain evidence="1">MN2024</strain>
        <tissue evidence="1">Gills</tissue>
    </source>
</reference>
<evidence type="ECO:0000313" key="2">
    <source>
        <dbReference type="Proteomes" id="UP001634394"/>
    </source>
</evidence>
<accession>A0ABD3V4L5</accession>
<organism evidence="1 2">
    <name type="scientific">Sinanodonta woodiana</name>
    <name type="common">Chinese pond mussel</name>
    <name type="synonym">Anodonta woodiana</name>
    <dbReference type="NCBI Taxonomy" id="1069815"/>
    <lineage>
        <taxon>Eukaryota</taxon>
        <taxon>Metazoa</taxon>
        <taxon>Spiralia</taxon>
        <taxon>Lophotrochozoa</taxon>
        <taxon>Mollusca</taxon>
        <taxon>Bivalvia</taxon>
        <taxon>Autobranchia</taxon>
        <taxon>Heteroconchia</taxon>
        <taxon>Palaeoheterodonta</taxon>
        <taxon>Unionida</taxon>
        <taxon>Unionoidea</taxon>
        <taxon>Unionidae</taxon>
        <taxon>Unioninae</taxon>
        <taxon>Sinanodonta</taxon>
    </lineage>
</organism>
<dbReference type="Proteomes" id="UP001634394">
    <property type="component" value="Unassembled WGS sequence"/>
</dbReference>
<name>A0ABD3V4L5_SINWO</name>
<comment type="caution">
    <text evidence="1">The sequence shown here is derived from an EMBL/GenBank/DDBJ whole genome shotgun (WGS) entry which is preliminary data.</text>
</comment>
<sequence length="227" mass="26485">MYLFLLAPTDLQEVWLKDVTTKFQTDKRTLSHRVLGDELTFRLMQGSHYLTLNLKRNYGIDPNADIYVVQKSNDGRYQPHKTHHLDGEDLAYYQDVENGAYVTVRCIERSNGQCDRVIKGNIRIGDRNYDLQPADTDVTSRDVLDVPELFGRRYVLHDQENRGVVNVNEINVDQQLVDLTRRVPDRQRQRDRFPLSDTMLSSRHRADAYKSARKGENSVEKQRLMVC</sequence>
<evidence type="ECO:0000313" key="1">
    <source>
        <dbReference type="EMBL" id="KAL3856559.1"/>
    </source>
</evidence>
<protein>
    <submittedName>
        <fullName evidence="1">Uncharacterized protein</fullName>
    </submittedName>
</protein>
<keyword evidence="2" id="KW-1185">Reference proteome</keyword>
<dbReference type="AlphaFoldDB" id="A0ABD3V4L5"/>
<proteinExistence type="predicted"/>
<dbReference type="EMBL" id="JBJQND010000013">
    <property type="protein sequence ID" value="KAL3856559.1"/>
    <property type="molecule type" value="Genomic_DNA"/>
</dbReference>